<dbReference type="SUPFAM" id="SSF56672">
    <property type="entry name" value="DNA/RNA polymerases"/>
    <property type="match status" value="1"/>
</dbReference>
<feature type="domain" description="Peptidase C3" evidence="21">
    <location>
        <begin position="1285"/>
        <end position="1507"/>
    </location>
</feature>
<dbReference type="InterPro" id="IPR043502">
    <property type="entry name" value="DNA/RNA_pol_sf"/>
</dbReference>
<proteinExistence type="predicted"/>
<keyword evidence="10" id="KW-0378">Hydrolase</keyword>
<dbReference type="GO" id="GO:0006351">
    <property type="term" value="P:DNA-templated transcription"/>
    <property type="evidence" value="ECO:0007669"/>
    <property type="project" value="InterPro"/>
</dbReference>
<dbReference type="GO" id="GO:0004197">
    <property type="term" value="F:cysteine-type endopeptidase activity"/>
    <property type="evidence" value="ECO:0007669"/>
    <property type="project" value="InterPro"/>
</dbReference>
<dbReference type="EMBL" id="BK065090">
    <property type="protein sequence ID" value="DBA54759.1"/>
    <property type="molecule type" value="Genomic_RNA"/>
</dbReference>
<dbReference type="GO" id="GO:0006508">
    <property type="term" value="P:proteolysis"/>
    <property type="evidence" value="ECO:0007669"/>
    <property type="project" value="UniProtKB-KW"/>
</dbReference>
<evidence type="ECO:0000256" key="13">
    <source>
        <dbReference type="ARBA" id="ARBA00022953"/>
    </source>
</evidence>
<evidence type="ECO:0000256" key="6">
    <source>
        <dbReference type="ARBA" id="ARBA00022679"/>
    </source>
</evidence>
<keyword evidence="4" id="KW-0696">RNA-directed RNA polymerase</keyword>
<evidence type="ECO:0000256" key="17">
    <source>
        <dbReference type="SAM" id="MobiDB-lite"/>
    </source>
</evidence>
<evidence type="ECO:0000259" key="21">
    <source>
        <dbReference type="PROSITE" id="PS51874"/>
    </source>
</evidence>
<accession>A0AAT9JHI7</accession>
<name>A0AAT9JHI7_9SECO</name>
<dbReference type="GO" id="GO:0003968">
    <property type="term" value="F:RNA-directed RNA polymerase activity"/>
    <property type="evidence" value="ECO:0007669"/>
    <property type="project" value="UniProtKB-KW"/>
</dbReference>
<dbReference type="PROSITE" id="PS51218">
    <property type="entry name" value="SF3_HELICASE_2"/>
    <property type="match status" value="1"/>
</dbReference>
<comment type="subcellular location">
    <subcellularLocation>
        <location evidence="1">Host endoplasmic reticulum lumen</location>
    </subcellularLocation>
    <subcellularLocation>
        <location evidence="2">Host endoplasmic reticulum membrane</location>
        <topology evidence="2">Single-pass membrane protein</topology>
    </subcellularLocation>
</comment>
<reference evidence="22" key="1">
    <citation type="submission" date="2023-11" db="EMBL/GenBank/DDBJ databases">
        <authorList>
            <person name="Sidharthan V.K."/>
            <person name="Reddy V."/>
            <person name="Kiran G."/>
            <person name="Rajeswari V."/>
            <person name="Baranwal V.K."/>
        </authorList>
    </citation>
    <scope>NUCLEOTIDE SEQUENCE</scope>
    <source>
        <strain evidence="22">Hom kan</strain>
    </source>
</reference>
<evidence type="ECO:0000256" key="10">
    <source>
        <dbReference type="ARBA" id="ARBA00022801"/>
    </source>
</evidence>
<feature type="transmembrane region" description="Helical" evidence="18">
    <location>
        <begin position="688"/>
        <end position="708"/>
    </location>
</feature>
<evidence type="ECO:0000256" key="16">
    <source>
        <dbReference type="ARBA" id="ARBA00031919"/>
    </source>
</evidence>
<dbReference type="InterPro" id="IPR001205">
    <property type="entry name" value="RNA-dir_pol_C"/>
</dbReference>
<evidence type="ECO:0000256" key="14">
    <source>
        <dbReference type="ARBA" id="ARBA00022989"/>
    </source>
</evidence>
<sequence length="2241" mass="249616">MSRINALLEEHRKVFLLREKERKKKIALRNTAENIRICAEIKRKQALVAATTKKTTVAHKVQPSRRRVPALPSWTPVDPSTRVLVPKAVLGATQAAKIFMGRLDVPHFGTTPEQFRRYAEKIGVPARSLALAFVNGVFSMGSDGKCRTASGTIVPPEWIRGTAKGFHKALMKYEGRCYAQMRSAVKADPELYLTAGEKSAYKRYCEKAAKLAAVRRLLMIAKGQINAQKRKAAAAADLEARRAAGLTRRASMRRSDKARRAAYAARLASDRVHKALKKLGQRMAKEAAPQKAARTTPPPSRVLEGKIPEGSLRPRLQLPIRELSSRALNRREEEPCWVPNDGSDSYTRGRTLSFGAPRRSTSEEDLPSGDRFDSEEVKGFRIFIEAQKLPLEDMYMDAFRVDKCTTMHEVTLRISLADACVRLWKHMPSAIYFSNLLGAVDCTAARLSLVVSNLWEEIRGIENAMGNQNAHGILSFVALSAAGIAGVVSGTAAAVSHTAKTTIDYASEAFRKGCDLAVDTVGKATKRFGDTIFEVVHEQFMKCVSPMLATLSRARAEIENYWRRVKEWASTMWSKVCIEVQALYDSAWWAIALIMVSGLILLTERLLVSLGLMSTTGVLVGMFIALVLGYIGWDLSTANSDHEATIVASIRAVVYTIFDATLPIGAIPSGNSHMCHAGLDVLELPLKVMNVVGNGLISAPLGTLQWLGRYGQAMDQIRKGKDAMKEFLSFCLDRVADAFDYVSGRKESFFRELASLSRVDIVRWISDAQRVVLQAQTIAVSDPMLMDTVTHLLYKGHQLSVTLAGATRSTSLDYGRVVSSLVKELTDVRRACARAGQCEGRRPEPFWVYIYGPSHCGKSLLMEEVSRLLLIEFGHAPDDIFARNARDPFWSHYLQQACVCVDDLSACETTPSFESEFMQLVGSKPYPLMMAECADKGMAFNSSLIVSTSNVFTAPTVAKVLDREAYNNRRGAVIQCRKARGVQFNPSDPQASTEARLVNPRDESPLEGPAGQWRNCMATFEEVIPIANAHRSKELALQAFWKGRNKRSNPVSAAASTFLKKAAERELLTEFAIDGNVYVVDKLAHDAKISTLSAYSPQLESFSVMLVSQLNETIDADAYQGQLSAFLHSLVEGPCYVEGVDRLNSESTSGQREFFQSLSLLERCYIRMVQKKMDQMKALPELLFKVDVKTHILKCLSTGYNTVIKHGGKFLAIFAAILCFYFLFTTFFSMYQTFVAGTAGAAGGIGLMSQLHAHAGTMSSSSDRVSNRSANLPIYYRTVGEFRCHAGVPDDDEFLSDLLVALITPGGGVISCIRFKGRSILLTKHQAMQIPEGARIQVGYLSKDGTNKYINIIWSRENMREFRDTEAVVYCDPKLSPLPAAKQSVFLDDVGLLPKHFSLNATVMKQKRYMTYVPTELSSLMPNDIIINRWKSSGRLNTSVQTIDTFAAGINYKNDLPRSIVSNAYTSPFDCGAIMSTVFKGRRVVVGMHVAGAEEKNKKTGEPTSNFCSTACLLPNYNDATCHASLPFIEEAGIVTEGYSKVGWLKIADRPYLSGKTAFQPVEGDLLYDTPPIIEKIGDLEKEVKIELKQPAILSSNDCRIPEGKFYDPLVNGMEKFSNPMQVLDQELVDEIFHDVADSWAEHFDKLEDVSDEVAINGCGDVFYDALVMSTSEGYPWVLHRKTGESGKFRFFEESHVPGQLALCAGPVKDSYEKLQDTCFTSVPQLVCIETPKDECLPERKRFKTRLFSILPLEFNLFFRKKFLSFCASLQSHRHVLPTQVGVNPYSREWQHLYERIAAQSDVAANCDYSSFDGLINCQILGAMADAINLRFGDSAASKQQRKNLLLSITNRWSIAGNQVFEVAAGIPSGCALTVLLNSIFNEFLIRYVWKTTIPSVSRESFSRFVTLIVYGDDNIIAVHPDFLPVFNGGLIKEKLRDIGVTITDGTDKSSPTIEHKPLNQLDFLKRRFNVQANGQVFAPLAFSSIYTSLHHVTMGAGSMGQAVHDNVQNALMELFLHQRRDLFDDMRNFFSRHYDDLHSWREMSAFHQEQITGCLPWMPHRFLDVPIHGQELRKAMASQGSTAFSVALLPQVYVVGNSFRSESVDDFIISIDRPLAPSERTRGVYHPIAFYAQGKGRLPTQNWVHDFRRPKTIIRTLLYEKYKSGHNLFFRSSAPFVDNWCAAIAFAQGVGADYTAMVNLYHNVCTPDAEVIYKYFERAAQAPLPKIETGRYRPPQLRVG</sequence>
<dbReference type="InterPro" id="IPR000605">
    <property type="entry name" value="Helicase_SF3_ssDNA/RNA_vir"/>
</dbReference>
<feature type="region of interest" description="Disordered" evidence="17">
    <location>
        <begin position="283"/>
        <end position="306"/>
    </location>
</feature>
<keyword evidence="9" id="KW-0547">Nucleotide-binding</keyword>
<dbReference type="Gene3D" id="3.30.70.270">
    <property type="match status" value="1"/>
</dbReference>
<feature type="region of interest" description="Disordered" evidence="17">
    <location>
        <begin position="985"/>
        <end position="1009"/>
    </location>
</feature>
<keyword evidence="11" id="KW-0788">Thiol protease</keyword>
<evidence type="ECO:0000256" key="12">
    <source>
        <dbReference type="ARBA" id="ARBA00022840"/>
    </source>
</evidence>
<dbReference type="PROSITE" id="PS50507">
    <property type="entry name" value="RDRP_SSRNA_POS"/>
    <property type="match status" value="1"/>
</dbReference>
<evidence type="ECO:0000256" key="2">
    <source>
        <dbReference type="ARBA" id="ARBA00004517"/>
    </source>
</evidence>
<keyword evidence="5" id="KW-0645">Protease</keyword>
<evidence type="ECO:0000256" key="1">
    <source>
        <dbReference type="ARBA" id="ARBA00004149"/>
    </source>
</evidence>
<dbReference type="GO" id="GO:0005524">
    <property type="term" value="F:ATP binding"/>
    <property type="evidence" value="ECO:0007669"/>
    <property type="project" value="UniProtKB-KW"/>
</dbReference>
<evidence type="ECO:0000256" key="3">
    <source>
        <dbReference type="ARBA" id="ARBA00020936"/>
    </source>
</evidence>
<evidence type="ECO:0000256" key="5">
    <source>
        <dbReference type="ARBA" id="ARBA00022670"/>
    </source>
</evidence>
<evidence type="ECO:0000256" key="18">
    <source>
        <dbReference type="SAM" id="Phobius"/>
    </source>
</evidence>
<feature type="transmembrane region" description="Helical" evidence="18">
    <location>
        <begin position="586"/>
        <end position="603"/>
    </location>
</feature>
<reference evidence="22" key="2">
    <citation type="journal article" date="2024" name="Arch. Virol.">
        <title>Probing of plant transcriptomes reveals the hidden genetic diversity of the family Secoviridae.</title>
        <authorList>
            <person name="Sidharthan V.K."/>
            <person name="Reddy V."/>
            <person name="Kiran G."/>
            <person name="Rajeswari V."/>
            <person name="Baranwal V.K."/>
            <person name="Kumar M.K."/>
            <person name="Kumar K.S."/>
        </authorList>
    </citation>
    <scope>NUCLEOTIDE SEQUENCE</scope>
    <source>
        <strain evidence="22">Hom kan</strain>
    </source>
</reference>
<organism evidence="22">
    <name type="scientific">Homalium kanaliense nepovirus</name>
    <dbReference type="NCBI Taxonomy" id="3115781"/>
    <lineage>
        <taxon>Viruses</taxon>
        <taxon>Riboviria</taxon>
        <taxon>Orthornavirae</taxon>
        <taxon>Pisuviricota</taxon>
        <taxon>Pisoniviricetes</taxon>
        <taxon>Picornavirales</taxon>
        <taxon>Secoviridae</taxon>
        <taxon>Comovirinae</taxon>
        <taxon>Nepovirus</taxon>
    </lineage>
</organism>
<evidence type="ECO:0000256" key="9">
    <source>
        <dbReference type="ARBA" id="ARBA00022741"/>
    </source>
</evidence>
<dbReference type="GO" id="GO:0039694">
    <property type="term" value="P:viral RNA genome replication"/>
    <property type="evidence" value="ECO:0007669"/>
    <property type="project" value="InterPro"/>
</dbReference>
<keyword evidence="15" id="KW-1038">Host endoplasmic reticulum</keyword>
<evidence type="ECO:0000256" key="4">
    <source>
        <dbReference type="ARBA" id="ARBA00022484"/>
    </source>
</evidence>
<feature type="domain" description="SF3 helicase" evidence="20">
    <location>
        <begin position="825"/>
        <end position="991"/>
    </location>
</feature>
<evidence type="ECO:0000313" key="22">
    <source>
        <dbReference type="EMBL" id="DBA54759.1"/>
    </source>
</evidence>
<keyword evidence="8" id="KW-0548">Nucleotidyltransferase</keyword>
<dbReference type="InterPro" id="IPR043128">
    <property type="entry name" value="Rev_trsase/Diguanyl_cyclase"/>
</dbReference>
<dbReference type="InterPro" id="IPR044067">
    <property type="entry name" value="PCV_3C_PRO"/>
</dbReference>
<evidence type="ECO:0000256" key="8">
    <source>
        <dbReference type="ARBA" id="ARBA00022695"/>
    </source>
</evidence>
<keyword evidence="14 18" id="KW-1133">Transmembrane helix</keyword>
<dbReference type="PROSITE" id="PS51874">
    <property type="entry name" value="PCV_3C_PRO"/>
    <property type="match status" value="1"/>
</dbReference>
<dbReference type="GO" id="GO:0003724">
    <property type="term" value="F:RNA helicase activity"/>
    <property type="evidence" value="ECO:0007669"/>
    <property type="project" value="InterPro"/>
</dbReference>
<protein>
    <recommendedName>
        <fullName evidence="3">RNA1 polyprotein</fullName>
    </recommendedName>
    <alternativeName>
        <fullName evidence="16">P1</fullName>
    </alternativeName>
</protein>
<dbReference type="GO" id="GO:0003723">
    <property type="term" value="F:RNA binding"/>
    <property type="evidence" value="ECO:0007669"/>
    <property type="project" value="InterPro"/>
</dbReference>
<feature type="transmembrane region" description="Helical" evidence="18">
    <location>
        <begin position="1210"/>
        <end position="1231"/>
    </location>
</feature>
<keyword evidence="13" id="KW-0693">Viral RNA replication</keyword>
<keyword evidence="7 18" id="KW-0812">Transmembrane</keyword>
<evidence type="ECO:0000256" key="11">
    <source>
        <dbReference type="ARBA" id="ARBA00022807"/>
    </source>
</evidence>
<keyword evidence="6" id="KW-0808">Transferase</keyword>
<dbReference type="GO" id="GO:0044166">
    <property type="term" value="C:host cell endoplasmic reticulum lumen"/>
    <property type="evidence" value="ECO:0007669"/>
    <property type="project" value="UniProtKB-SubCell"/>
</dbReference>
<dbReference type="Pfam" id="PF00680">
    <property type="entry name" value="RdRP_1"/>
    <property type="match status" value="1"/>
</dbReference>
<dbReference type="InterPro" id="IPR014759">
    <property type="entry name" value="Helicase_SF3_ssRNA_vir"/>
</dbReference>
<dbReference type="InterPro" id="IPR007094">
    <property type="entry name" value="RNA-dir_pol_PSvirus"/>
</dbReference>
<dbReference type="Pfam" id="PF00910">
    <property type="entry name" value="RNA_helicase"/>
    <property type="match status" value="1"/>
</dbReference>
<keyword evidence="12" id="KW-0067">ATP-binding</keyword>
<keyword evidence="18" id="KW-0472">Membrane</keyword>
<feature type="transmembrane region" description="Helical" evidence="18">
    <location>
        <begin position="610"/>
        <end position="633"/>
    </location>
</feature>
<evidence type="ECO:0000256" key="15">
    <source>
        <dbReference type="ARBA" id="ARBA00023184"/>
    </source>
</evidence>
<evidence type="ECO:0000256" key="7">
    <source>
        <dbReference type="ARBA" id="ARBA00022692"/>
    </source>
</evidence>
<feature type="domain" description="RdRp catalytic" evidence="19">
    <location>
        <begin position="1802"/>
        <end position="1927"/>
    </location>
</feature>
<evidence type="ECO:0000259" key="20">
    <source>
        <dbReference type="PROSITE" id="PS51218"/>
    </source>
</evidence>
<evidence type="ECO:0000259" key="19">
    <source>
        <dbReference type="PROSITE" id="PS50507"/>
    </source>
</evidence>
<dbReference type="GO" id="GO:0044167">
    <property type="term" value="C:host cell endoplasmic reticulum membrane"/>
    <property type="evidence" value="ECO:0007669"/>
    <property type="project" value="UniProtKB-SubCell"/>
</dbReference>
<feature type="region of interest" description="Disordered" evidence="17">
    <location>
        <begin position="348"/>
        <end position="371"/>
    </location>
</feature>